<evidence type="ECO:0000313" key="5">
    <source>
        <dbReference type="Proteomes" id="UP000363590"/>
    </source>
</evidence>
<evidence type="ECO:0000259" key="3">
    <source>
        <dbReference type="Pfam" id="PF14690"/>
    </source>
</evidence>
<reference evidence="4 5" key="1">
    <citation type="submission" date="2019-10" db="EMBL/GenBank/DDBJ databases">
        <authorList>
            <person name="Wang R."/>
        </authorList>
    </citation>
    <scope>NUCLEOTIDE SEQUENCE [LARGE SCALE GENOMIC DNA]</scope>
    <source>
        <strain evidence="4 5">ATCC 19377</strain>
    </source>
</reference>
<dbReference type="GeneID" id="60696110"/>
<dbReference type="InterPro" id="IPR047951">
    <property type="entry name" value="Transpos_ISL3"/>
</dbReference>
<gene>
    <name evidence="4" type="ORF">GCD22_01778</name>
</gene>
<name>A0A5P9XRS5_ACITH</name>
<dbReference type="Pfam" id="PF13542">
    <property type="entry name" value="HTH_Tnp_ISL3"/>
    <property type="match status" value="1"/>
</dbReference>
<organism evidence="4 5">
    <name type="scientific">Acidithiobacillus thiooxidans ATCC 19377</name>
    <dbReference type="NCBI Taxonomy" id="637390"/>
    <lineage>
        <taxon>Bacteria</taxon>
        <taxon>Pseudomonadati</taxon>
        <taxon>Pseudomonadota</taxon>
        <taxon>Acidithiobacillia</taxon>
        <taxon>Acidithiobacillales</taxon>
        <taxon>Acidithiobacillaceae</taxon>
        <taxon>Acidithiobacillus</taxon>
    </lineage>
</organism>
<sequence length="443" mass="50529">MLPNILNLPEYRVLQVDDSGPDYHIRAETIAPPAACIHCCGADMVRYGHREQLIHDLPIHGKRVGISIDTRRYRCKDCRKTFYEPLPAVDEKRRMTTRLVNWLGEHSARKTFAQLAEETGVSNMTVKAVFNDHSAKLGAALKIETPQFMGIDEIHLIRRPRAVFTNTKGCLVIEMLDNRDKKSVVRYLSGLPDRERIRCVTIDMWRPYRDAVREVLPDAGVVVDKFHVLKMANAALDQMRKSLGAAMTARQRRTLMKDRKLLLMRPKDLRPEAALMLSGWLRNLPELEAAYNIKEAFYALYDAGSKEEALHLQGQWENSLAPETKTAYQPLITAFHNWRDEILAYFDWGLTNACAESANNLIRVANRMGRGYSFEVLRSRIFLTNHAGHKKKRLYARPKPVEMDNRYSLAVCEPSRSTEEAVGEISVGVDISTLLRLAEDGLL</sequence>
<dbReference type="InterPro" id="IPR029261">
    <property type="entry name" value="Transposase_Znf"/>
</dbReference>
<dbReference type="InterPro" id="IPR002560">
    <property type="entry name" value="Transposase_DDE"/>
</dbReference>
<evidence type="ECO:0000259" key="1">
    <source>
        <dbReference type="Pfam" id="PF01610"/>
    </source>
</evidence>
<dbReference type="RefSeq" id="WP_153940655.1">
    <property type="nucleotide sequence ID" value="NZ_CP045571.1"/>
</dbReference>
<dbReference type="AlphaFoldDB" id="A0A5P9XRS5"/>
<dbReference type="Proteomes" id="UP000363590">
    <property type="component" value="Chromosome"/>
</dbReference>
<dbReference type="PANTHER" id="PTHR33498">
    <property type="entry name" value="TRANSPOSASE FOR INSERTION SEQUENCE ELEMENT IS1557"/>
    <property type="match status" value="1"/>
</dbReference>
<dbReference type="InterPro" id="IPR032877">
    <property type="entry name" value="Transposase_HTH"/>
</dbReference>
<dbReference type="EMBL" id="CP045571">
    <property type="protein sequence ID" value="QFX96063.1"/>
    <property type="molecule type" value="Genomic_DNA"/>
</dbReference>
<dbReference type="NCBIfam" id="NF033550">
    <property type="entry name" value="transpos_ISL3"/>
    <property type="match status" value="1"/>
</dbReference>
<feature type="domain" description="Transposase IS204/IS1001/IS1096/IS1165 zinc-finger" evidence="3">
    <location>
        <begin position="33"/>
        <end position="78"/>
    </location>
</feature>
<protein>
    <submittedName>
        <fullName evidence="4">Transposase</fullName>
    </submittedName>
</protein>
<dbReference type="Pfam" id="PF14690">
    <property type="entry name" value="Zn_ribbon_ISL3"/>
    <property type="match status" value="1"/>
</dbReference>
<accession>A0A5P9XRS5</accession>
<dbReference type="Pfam" id="PF01610">
    <property type="entry name" value="DDE_Tnp_ISL3"/>
    <property type="match status" value="1"/>
</dbReference>
<dbReference type="PANTHER" id="PTHR33498:SF1">
    <property type="entry name" value="TRANSPOSASE FOR INSERTION SEQUENCE ELEMENT IS1557"/>
    <property type="match status" value="1"/>
</dbReference>
<feature type="domain" description="Transposase IS204/IS1001/IS1096/IS1165 DDE" evidence="1">
    <location>
        <begin position="149"/>
        <end position="381"/>
    </location>
</feature>
<dbReference type="KEGG" id="atx:GCD22_01778"/>
<proteinExistence type="predicted"/>
<evidence type="ECO:0000259" key="2">
    <source>
        <dbReference type="Pfam" id="PF13542"/>
    </source>
</evidence>
<feature type="domain" description="Transposase IS204/IS1001/IS1096/IS1165 helix-turn-helix" evidence="2">
    <location>
        <begin position="84"/>
        <end position="133"/>
    </location>
</feature>
<evidence type="ECO:0000313" key="4">
    <source>
        <dbReference type="EMBL" id="QFX96063.1"/>
    </source>
</evidence>